<reference evidence="4" key="1">
    <citation type="journal article" date="2019" name="Int. J. Syst. Evol. Microbiol.">
        <title>The Global Catalogue of Microorganisms (GCM) 10K type strain sequencing project: providing services to taxonomists for standard genome sequencing and annotation.</title>
        <authorList>
            <consortium name="The Broad Institute Genomics Platform"/>
            <consortium name="The Broad Institute Genome Sequencing Center for Infectious Disease"/>
            <person name="Wu L."/>
            <person name="Ma J."/>
        </authorList>
    </citation>
    <scope>NUCLEOTIDE SEQUENCE [LARGE SCALE GENOMIC DNA]</scope>
    <source>
        <strain evidence="4">JCM 14902</strain>
    </source>
</reference>
<feature type="chain" id="PRO_5045785797" evidence="1">
    <location>
        <begin position="25"/>
        <end position="555"/>
    </location>
</feature>
<dbReference type="SUPFAM" id="SSF53850">
    <property type="entry name" value="Periplasmic binding protein-like II"/>
    <property type="match status" value="1"/>
</dbReference>
<dbReference type="InterPro" id="IPR039424">
    <property type="entry name" value="SBP_5"/>
</dbReference>
<evidence type="ECO:0000256" key="1">
    <source>
        <dbReference type="SAM" id="SignalP"/>
    </source>
</evidence>
<dbReference type="InterPro" id="IPR000914">
    <property type="entry name" value="SBP_5_dom"/>
</dbReference>
<sequence>MRTTHRYRTPALAALAAASVVMMAGCATGGSPSSSAAPENDPVAGGELTIEFWPDNAAFACVDPFQTYWIEHRQVIRNVADSLTDQNPETGEIVPWLATDWEISGDALTYTFNLRDDVTFSDGTPFTADSVVLALQSAKDTLEAVPGAYGGVYIAGLDSATAVDSDTVEVHFATPNAAFLQGTSTTNLAILAASSYDATPEERCLGDVVGSGSFVLDQYTPGDGIDLSKRDGYNWASELNDHQGEAYLDAVHINYVAEDSVRVGNLASGASDIAWPRAPFTPEDSALLTSSGATIESRSLPGPSSAYYPNVSEGHILAEKAVRDALQIAIDRETYAATIYGEDYPVVQGAFDTTTPFFVSQADALAYDPERAGEILDDAGWVLEDGADYRTRDGETLSLVAPITAETPGDVLLQDQLKQVGIQLVLSVYQPADRATITAEGKYDLLATYYTRADPGVLAWILDERVAGSKAFAANAQEAETAKTVQQLFDNGVQETDPEARADYYAELQELLISDGISFPIFERVQLAATASDVHGFRFTSESFLSYYDIWKSGE</sequence>
<keyword evidence="4" id="KW-1185">Reference proteome</keyword>
<dbReference type="Gene3D" id="3.40.190.10">
    <property type="entry name" value="Periplasmic binding protein-like II"/>
    <property type="match status" value="1"/>
</dbReference>
<dbReference type="CDD" id="cd08492">
    <property type="entry name" value="PBP2_NikA_DppA_OppA_like_15"/>
    <property type="match status" value="1"/>
</dbReference>
<comment type="caution">
    <text evidence="3">The sequence shown here is derived from an EMBL/GenBank/DDBJ whole genome shotgun (WGS) entry which is preliminary data.</text>
</comment>
<gene>
    <name evidence="3" type="ORF">GCM10009777_01180</name>
</gene>
<evidence type="ECO:0000313" key="4">
    <source>
        <dbReference type="Proteomes" id="UP001500326"/>
    </source>
</evidence>
<dbReference type="Pfam" id="PF00496">
    <property type="entry name" value="SBP_bac_5"/>
    <property type="match status" value="1"/>
</dbReference>
<dbReference type="RefSeq" id="WP_344057507.1">
    <property type="nucleotide sequence ID" value="NZ_BAAAOH010000001.1"/>
</dbReference>
<dbReference type="EMBL" id="BAAAOH010000001">
    <property type="protein sequence ID" value="GAA1972887.1"/>
    <property type="molecule type" value="Genomic_DNA"/>
</dbReference>
<evidence type="ECO:0000259" key="2">
    <source>
        <dbReference type="Pfam" id="PF00496"/>
    </source>
</evidence>
<dbReference type="Gene3D" id="3.10.105.10">
    <property type="entry name" value="Dipeptide-binding Protein, Domain 3"/>
    <property type="match status" value="1"/>
</dbReference>
<accession>A0ABP5D5B5</accession>
<dbReference type="Proteomes" id="UP001500326">
    <property type="component" value="Unassembled WGS sequence"/>
</dbReference>
<dbReference type="PROSITE" id="PS51257">
    <property type="entry name" value="PROKAR_LIPOPROTEIN"/>
    <property type="match status" value="1"/>
</dbReference>
<keyword evidence="1" id="KW-0732">Signal</keyword>
<dbReference type="PANTHER" id="PTHR30290">
    <property type="entry name" value="PERIPLASMIC BINDING COMPONENT OF ABC TRANSPORTER"/>
    <property type="match status" value="1"/>
</dbReference>
<dbReference type="InterPro" id="IPR030678">
    <property type="entry name" value="Peptide/Ni-bd"/>
</dbReference>
<protein>
    <submittedName>
        <fullName evidence="3">ABC transporter substrate-binding protein</fullName>
    </submittedName>
</protein>
<proteinExistence type="predicted"/>
<feature type="domain" description="Solute-binding protein family 5" evidence="2">
    <location>
        <begin position="92"/>
        <end position="451"/>
    </location>
</feature>
<name>A0ABP5D5B5_9MICO</name>
<organism evidence="3 4">
    <name type="scientific">Microbacterium pumilum</name>
    <dbReference type="NCBI Taxonomy" id="344165"/>
    <lineage>
        <taxon>Bacteria</taxon>
        <taxon>Bacillati</taxon>
        <taxon>Actinomycetota</taxon>
        <taxon>Actinomycetes</taxon>
        <taxon>Micrococcales</taxon>
        <taxon>Microbacteriaceae</taxon>
        <taxon>Microbacterium</taxon>
    </lineage>
</organism>
<dbReference type="PIRSF" id="PIRSF002741">
    <property type="entry name" value="MppA"/>
    <property type="match status" value="1"/>
</dbReference>
<feature type="signal peptide" evidence="1">
    <location>
        <begin position="1"/>
        <end position="24"/>
    </location>
</feature>
<evidence type="ECO:0000313" key="3">
    <source>
        <dbReference type="EMBL" id="GAA1972887.1"/>
    </source>
</evidence>